<dbReference type="Proteomes" id="UP001172142">
    <property type="component" value="Unassembled WGS sequence"/>
</dbReference>
<dbReference type="PROSITE" id="PS50937">
    <property type="entry name" value="HTH_MERR_2"/>
    <property type="match status" value="1"/>
</dbReference>
<keyword evidence="4" id="KW-0804">Transcription</keyword>
<dbReference type="Pfam" id="PF02607">
    <property type="entry name" value="B12-binding_2"/>
    <property type="match status" value="1"/>
</dbReference>
<proteinExistence type="predicted"/>
<dbReference type="RefSeq" id="WP_301856883.1">
    <property type="nucleotide sequence ID" value="NZ_JAUJWU010000003.1"/>
</dbReference>
<keyword evidence="2" id="KW-0805">Transcription regulation</keyword>
<gene>
    <name evidence="6" type="ORF">QWY13_12480</name>
</gene>
<evidence type="ECO:0000313" key="7">
    <source>
        <dbReference type="Proteomes" id="UP001172142"/>
    </source>
</evidence>
<organism evidence="6 7">
    <name type="scientific">Planococcus shenhongbingii</name>
    <dbReference type="NCBI Taxonomy" id="3058398"/>
    <lineage>
        <taxon>Bacteria</taxon>
        <taxon>Bacillati</taxon>
        <taxon>Bacillota</taxon>
        <taxon>Bacilli</taxon>
        <taxon>Bacillales</taxon>
        <taxon>Caryophanaceae</taxon>
        <taxon>Planococcus</taxon>
    </lineage>
</organism>
<dbReference type="SMART" id="SM00422">
    <property type="entry name" value="HTH_MERR"/>
    <property type="match status" value="1"/>
</dbReference>
<dbReference type="Gene3D" id="1.10.1240.10">
    <property type="entry name" value="Methionine synthase domain"/>
    <property type="match status" value="1"/>
</dbReference>
<evidence type="ECO:0000259" key="5">
    <source>
        <dbReference type="PROSITE" id="PS50937"/>
    </source>
</evidence>
<evidence type="ECO:0000256" key="1">
    <source>
        <dbReference type="ARBA" id="ARBA00022491"/>
    </source>
</evidence>
<dbReference type="SUPFAM" id="SSF52242">
    <property type="entry name" value="Cobalamin (vitamin B12)-binding domain"/>
    <property type="match status" value="1"/>
</dbReference>
<dbReference type="Gene3D" id="3.40.50.280">
    <property type="entry name" value="Cobalamin-binding domain"/>
    <property type="match status" value="1"/>
</dbReference>
<dbReference type="InterPro" id="IPR047057">
    <property type="entry name" value="MerR_fam"/>
</dbReference>
<dbReference type="InterPro" id="IPR036724">
    <property type="entry name" value="Cobalamin-bd_sf"/>
</dbReference>
<evidence type="ECO:0000256" key="2">
    <source>
        <dbReference type="ARBA" id="ARBA00023015"/>
    </source>
</evidence>
<dbReference type="PANTHER" id="PTHR30204:SF69">
    <property type="entry name" value="MERR-FAMILY TRANSCRIPTIONAL REGULATOR"/>
    <property type="match status" value="1"/>
</dbReference>
<evidence type="ECO:0000256" key="4">
    <source>
        <dbReference type="ARBA" id="ARBA00023163"/>
    </source>
</evidence>
<dbReference type="SUPFAM" id="SSF46955">
    <property type="entry name" value="Putative DNA-binding domain"/>
    <property type="match status" value="1"/>
</dbReference>
<dbReference type="InterPro" id="IPR009061">
    <property type="entry name" value="DNA-bd_dom_put_sf"/>
</dbReference>
<dbReference type="Pfam" id="PF13411">
    <property type="entry name" value="MerR_1"/>
    <property type="match status" value="1"/>
</dbReference>
<dbReference type="InterPro" id="IPR000551">
    <property type="entry name" value="MerR-type_HTH_dom"/>
</dbReference>
<dbReference type="Gene3D" id="1.10.1660.10">
    <property type="match status" value="1"/>
</dbReference>
<dbReference type="InterPro" id="IPR036594">
    <property type="entry name" value="Meth_synthase_dom"/>
</dbReference>
<name>A0ABT8NEK4_9BACL</name>
<evidence type="ECO:0000313" key="6">
    <source>
        <dbReference type="EMBL" id="MDN7246303.1"/>
    </source>
</evidence>
<comment type="caution">
    <text evidence="6">The sequence shown here is derived from an EMBL/GenBank/DDBJ whole genome shotgun (WGS) entry which is preliminary data.</text>
</comment>
<keyword evidence="1" id="KW-0678">Repressor</keyword>
<reference evidence="6 7" key="1">
    <citation type="submission" date="2023-07" db="EMBL/GenBank/DDBJ databases">
        <title>Novel species in genus Planococcus.</title>
        <authorList>
            <person name="Ning S."/>
        </authorList>
    </citation>
    <scope>NUCLEOTIDE SEQUENCE [LARGE SCALE GENOMIC DNA]</scope>
    <source>
        <strain evidence="6 7">N017</strain>
    </source>
</reference>
<keyword evidence="3" id="KW-0238">DNA-binding</keyword>
<dbReference type="InterPro" id="IPR003759">
    <property type="entry name" value="Cbl-bd_cap"/>
</dbReference>
<evidence type="ECO:0000256" key="3">
    <source>
        <dbReference type="ARBA" id="ARBA00023125"/>
    </source>
</evidence>
<accession>A0ABT8NEK4</accession>
<keyword evidence="7" id="KW-1185">Reference proteome</keyword>
<sequence>MKTNQEHRLLVKEVSELTGLSPQVIRKWEQRYGLICPKRHRNGYRLYTCEDVGTLMKVCRLRDQGHSMKEALHLFHSHQAPNPIPKMPLSEDVLALLEKGAIYDEAGLLLLLKQALHRYGLEKFLSATVQPLMREIGDLWASGKWDESQETITSLAIRDFLVQIRRNFDLAEGSPLMLGCCLPHETHEIPLHIILLQAMMHGWQTIAAGPSPKLSSIEYLVQRLQPQKILLSATTATPFQHNLHLFEQLEDIAERNESTAFFIGGSGVFNHKIYFKPNRIQIAYSMADVFEESRDEID</sequence>
<dbReference type="EMBL" id="JAUJWU010000003">
    <property type="protein sequence ID" value="MDN7246303.1"/>
    <property type="molecule type" value="Genomic_DNA"/>
</dbReference>
<dbReference type="PANTHER" id="PTHR30204">
    <property type="entry name" value="REDOX-CYCLING DRUG-SENSING TRANSCRIPTIONAL ACTIVATOR SOXR"/>
    <property type="match status" value="1"/>
</dbReference>
<protein>
    <submittedName>
        <fullName evidence="6">MerR family transcriptional regulator</fullName>
    </submittedName>
</protein>
<feature type="domain" description="HTH merR-type" evidence="5">
    <location>
        <begin position="8"/>
        <end position="77"/>
    </location>
</feature>